<evidence type="ECO:0008006" key="5">
    <source>
        <dbReference type="Google" id="ProtNLM"/>
    </source>
</evidence>
<feature type="compositionally biased region" description="Acidic residues" evidence="2">
    <location>
        <begin position="79"/>
        <end position="91"/>
    </location>
</feature>
<evidence type="ECO:0000256" key="1">
    <source>
        <dbReference type="ARBA" id="ARBA00009981"/>
    </source>
</evidence>
<organism evidence="3 4">
    <name type="scientific">Cryptobacterium curtum (strain ATCC 700683 / DSM 15641 / CCUG 43107 / 12-3)</name>
    <dbReference type="NCBI Taxonomy" id="469378"/>
    <lineage>
        <taxon>Bacteria</taxon>
        <taxon>Bacillati</taxon>
        <taxon>Actinomycetota</taxon>
        <taxon>Coriobacteriia</taxon>
        <taxon>Eggerthellales</taxon>
        <taxon>Eggerthellaceae</taxon>
        <taxon>Cryptobacterium</taxon>
    </lineage>
</organism>
<dbReference type="RefSeq" id="WP_015778844.1">
    <property type="nucleotide sequence ID" value="NC_013170.1"/>
</dbReference>
<dbReference type="HOGENOM" id="CLU_2421976_0_0_11"/>
<accession>C7ML34</accession>
<evidence type="ECO:0000256" key="2">
    <source>
        <dbReference type="SAM" id="MobiDB-lite"/>
    </source>
</evidence>
<evidence type="ECO:0000313" key="3">
    <source>
        <dbReference type="EMBL" id="ACU94981.1"/>
    </source>
</evidence>
<proteinExistence type="inferred from homology"/>
<dbReference type="SUPFAM" id="SSF143120">
    <property type="entry name" value="YefM-like"/>
    <property type="match status" value="1"/>
</dbReference>
<feature type="region of interest" description="Disordered" evidence="2">
    <location>
        <begin position="71"/>
        <end position="91"/>
    </location>
</feature>
<gene>
    <name evidence="3" type="ordered locus">Ccur_13030</name>
</gene>
<dbReference type="KEGG" id="ccu:Ccur_13030"/>
<dbReference type="AlphaFoldDB" id="C7ML34"/>
<comment type="similarity">
    <text evidence="1">Belongs to the phD/YefM antitoxin family.</text>
</comment>
<dbReference type="eggNOG" id="ENOG50331V0">
    <property type="taxonomic scope" value="Bacteria"/>
</dbReference>
<sequence>MDELTATVAETRAHFSHIASEVNKSGKPVTVFRNSKPWVVIAPISSGYGDHIPYVDWSKQDYVPMDPKTHKTTLPAEWNDPEDEGLYDDLV</sequence>
<name>C7ML34_CRYCD</name>
<dbReference type="EMBL" id="CP001682">
    <property type="protein sequence ID" value="ACU94981.1"/>
    <property type="molecule type" value="Genomic_DNA"/>
</dbReference>
<dbReference type="Proteomes" id="UP000000954">
    <property type="component" value="Chromosome"/>
</dbReference>
<evidence type="ECO:0000313" key="4">
    <source>
        <dbReference type="Proteomes" id="UP000000954"/>
    </source>
</evidence>
<keyword evidence="4" id="KW-1185">Reference proteome</keyword>
<reference evidence="3 4" key="1">
    <citation type="journal article" date="2009" name="Stand. Genomic Sci.">
        <title>Complete genome sequence of Cryptobacterium curtum type strain (12-3).</title>
        <authorList>
            <person name="Mavrommatis K."/>
            <person name="Pukall R."/>
            <person name="Rohde C."/>
            <person name="Chen F."/>
            <person name="Sims D."/>
            <person name="Brettin T."/>
            <person name="Kuske C."/>
            <person name="Detter J.C."/>
            <person name="Han C."/>
            <person name="Lapidus A."/>
            <person name="Copeland A."/>
            <person name="Glavina Del Rio T."/>
            <person name="Nolan M."/>
            <person name="Lucas S."/>
            <person name="Tice H."/>
            <person name="Cheng J.F."/>
            <person name="Bruce D."/>
            <person name="Goodwin L."/>
            <person name="Pitluck S."/>
            <person name="Ovchinnikova G."/>
            <person name="Pati A."/>
            <person name="Ivanova N."/>
            <person name="Chen A."/>
            <person name="Palaniappan K."/>
            <person name="Chain P."/>
            <person name="D'haeseleer P."/>
            <person name="Goker M."/>
            <person name="Bristow J."/>
            <person name="Eisen J.A."/>
            <person name="Markowitz V."/>
            <person name="Hugenholtz P."/>
            <person name="Rohde M."/>
            <person name="Klenk H.P."/>
            <person name="Kyrpides N.C."/>
        </authorList>
    </citation>
    <scope>NUCLEOTIDE SEQUENCE [LARGE SCALE GENOMIC DNA]</scope>
    <source>
        <strain evidence="4">ATCC 700683 / DSM 15641 / 12-3</strain>
    </source>
</reference>
<dbReference type="InterPro" id="IPR036165">
    <property type="entry name" value="YefM-like_sf"/>
</dbReference>
<dbReference type="STRING" id="469378.Ccur_13030"/>
<protein>
    <recommendedName>
        <fullName evidence="5">Antitoxin</fullName>
    </recommendedName>
</protein>